<dbReference type="InterPro" id="IPR027417">
    <property type="entry name" value="P-loop_NTPase"/>
</dbReference>
<organism evidence="3 4">
    <name type="scientific">Maribacter cobaltidurans</name>
    <dbReference type="NCBI Taxonomy" id="1178778"/>
    <lineage>
        <taxon>Bacteria</taxon>
        <taxon>Pseudomonadati</taxon>
        <taxon>Bacteroidota</taxon>
        <taxon>Flavobacteriia</taxon>
        <taxon>Flavobacteriales</taxon>
        <taxon>Flavobacteriaceae</taxon>
        <taxon>Maribacter</taxon>
    </lineage>
</organism>
<dbReference type="PROSITE" id="PS51192">
    <property type="entry name" value="HELICASE_ATP_BIND_1"/>
    <property type="match status" value="1"/>
</dbReference>
<comment type="caution">
    <text evidence="3">The sequence shown here is derived from an EMBL/GenBank/DDBJ whole genome shotgun (WGS) entry which is preliminary data.</text>
</comment>
<dbReference type="PANTHER" id="PTHR47396:SF1">
    <property type="entry name" value="ATP-DEPENDENT HELICASE IRC3-RELATED"/>
    <property type="match status" value="1"/>
</dbReference>
<gene>
    <name evidence="3" type="ORF">V1I91_07535</name>
</gene>
<dbReference type="InterPro" id="IPR014001">
    <property type="entry name" value="Helicase_ATP-bd"/>
</dbReference>
<accession>A0ABU7ISG8</accession>
<dbReference type="RefSeq" id="WP_272650735.1">
    <property type="nucleotide sequence ID" value="NZ_JAZDDG010000003.1"/>
</dbReference>
<dbReference type="Pfam" id="PF00271">
    <property type="entry name" value="Helicase_C"/>
    <property type="match status" value="1"/>
</dbReference>
<evidence type="ECO:0000259" key="2">
    <source>
        <dbReference type="PROSITE" id="PS51194"/>
    </source>
</evidence>
<dbReference type="SUPFAM" id="SSF52540">
    <property type="entry name" value="P-loop containing nucleoside triphosphate hydrolases"/>
    <property type="match status" value="1"/>
</dbReference>
<dbReference type="GO" id="GO:0004386">
    <property type="term" value="F:helicase activity"/>
    <property type="evidence" value="ECO:0007669"/>
    <property type="project" value="UniProtKB-KW"/>
</dbReference>
<dbReference type="GO" id="GO:0016787">
    <property type="term" value="F:hydrolase activity"/>
    <property type="evidence" value="ECO:0007669"/>
    <property type="project" value="UniProtKB-KW"/>
</dbReference>
<proteinExistence type="predicted"/>
<dbReference type="InterPro" id="IPR050742">
    <property type="entry name" value="Helicase_Restrict-Modif_Enz"/>
</dbReference>
<dbReference type="InterPro" id="IPR006935">
    <property type="entry name" value="Helicase/UvrB_N"/>
</dbReference>
<dbReference type="PANTHER" id="PTHR47396">
    <property type="entry name" value="TYPE I RESTRICTION ENZYME ECOKI R PROTEIN"/>
    <property type="match status" value="1"/>
</dbReference>
<dbReference type="SMART" id="SM00487">
    <property type="entry name" value="DEXDc"/>
    <property type="match status" value="1"/>
</dbReference>
<evidence type="ECO:0000313" key="4">
    <source>
        <dbReference type="Proteomes" id="UP001356308"/>
    </source>
</evidence>
<dbReference type="PROSITE" id="PS51194">
    <property type="entry name" value="HELICASE_CTER"/>
    <property type="match status" value="1"/>
</dbReference>
<dbReference type="CDD" id="cd18799">
    <property type="entry name" value="SF2_C_EcoAI-like"/>
    <property type="match status" value="1"/>
</dbReference>
<dbReference type="Gene3D" id="3.40.50.300">
    <property type="entry name" value="P-loop containing nucleotide triphosphate hydrolases"/>
    <property type="match status" value="2"/>
</dbReference>
<dbReference type="SMART" id="SM00490">
    <property type="entry name" value="HELICc"/>
    <property type="match status" value="1"/>
</dbReference>
<protein>
    <submittedName>
        <fullName evidence="3">DEAD/DEAH box helicase</fullName>
        <ecNumber evidence="3">3.6.4.-</ecNumber>
    </submittedName>
</protein>
<dbReference type="EMBL" id="JAZDDG010000003">
    <property type="protein sequence ID" value="MEE1975917.1"/>
    <property type="molecule type" value="Genomic_DNA"/>
</dbReference>
<dbReference type="Proteomes" id="UP001356308">
    <property type="component" value="Unassembled WGS sequence"/>
</dbReference>
<keyword evidence="4" id="KW-1185">Reference proteome</keyword>
<dbReference type="Pfam" id="PF04851">
    <property type="entry name" value="ResIII"/>
    <property type="match status" value="1"/>
</dbReference>
<dbReference type="EC" id="3.6.4.-" evidence="3"/>
<keyword evidence="3" id="KW-0347">Helicase</keyword>
<evidence type="ECO:0000259" key="1">
    <source>
        <dbReference type="PROSITE" id="PS51192"/>
    </source>
</evidence>
<keyword evidence="3" id="KW-0067">ATP-binding</keyword>
<dbReference type="InterPro" id="IPR001650">
    <property type="entry name" value="Helicase_C-like"/>
</dbReference>
<keyword evidence="3" id="KW-0547">Nucleotide-binding</keyword>
<keyword evidence="3" id="KW-0378">Hydrolase</keyword>
<name>A0ABU7ISG8_9FLAO</name>
<evidence type="ECO:0000313" key="3">
    <source>
        <dbReference type="EMBL" id="MEE1975917.1"/>
    </source>
</evidence>
<reference evidence="3 4" key="1">
    <citation type="submission" date="2024-01" db="EMBL/GenBank/DDBJ databases">
        <title>Maribacter spp. originated from different algae showed divergent polysaccharides utilization ability.</title>
        <authorList>
            <person name="Wang H."/>
            <person name="Wu Y."/>
        </authorList>
    </citation>
    <scope>NUCLEOTIDE SEQUENCE [LARGE SCALE GENOMIC DNA]</scope>
    <source>
        <strain evidence="3 4">PR1</strain>
    </source>
</reference>
<feature type="domain" description="Helicase C-terminal" evidence="2">
    <location>
        <begin position="232"/>
        <end position="401"/>
    </location>
</feature>
<sequence length="503" mass="58632">MKSSKDTTEKTLYGYQEEDLKKIFQYLEDNPDNSNLLYQLPTGGGKTVVFSEIARRYIQKTNKKVVVLTHRIELSQQTSKMLSGFGVKNKIINSEVKELKDQDEFKCFVAMVETLNNRLQEEKVEINNIGLVIIDEAHYNSFRKLFKFFEEAVILGVTATPLSSNIKLPMKDNYKKLIIGESIGSLIEKKFLASANMYNYDVSLQSLKLGINGDYTVKSSDELYSNHSMLGKLLNAYNEIGKGTKTLIFNNGINTSRYVYDMFKKAGYNIRHLDNKNNASERRDILQWFKETPDAILTSVSILTTGFDEPSVETIILNRATRSLTLYFQMIGRGSRYLPHKEEFNVIDMGNNVARFGMWDAKVDWQEIFHFPDFFLENIKNDEDIEREFVYEMPQELRDEFSKSDNIEFDIKAEYKKSFANGEKSKLVLEKSIEQHAQICIENAEDVFDARILAKKLKEEIQYRVRQYSYCIMNNTKNYKEWLEEDYERKLRSKISKMFASKM</sequence>
<feature type="domain" description="Helicase ATP-binding" evidence="1">
    <location>
        <begin position="27"/>
        <end position="179"/>
    </location>
</feature>